<evidence type="ECO:0000256" key="1">
    <source>
        <dbReference type="SAM" id="MobiDB-lite"/>
    </source>
</evidence>
<reference evidence="2" key="1">
    <citation type="submission" date="2020-02" db="EMBL/GenBank/DDBJ databases">
        <authorList>
            <person name="Meier V. D."/>
        </authorList>
    </citation>
    <scope>NUCLEOTIDE SEQUENCE</scope>
    <source>
        <strain evidence="2">AVDCRST_MAG16</strain>
    </source>
</reference>
<dbReference type="EMBL" id="CADCUE010000178">
    <property type="protein sequence ID" value="CAA9344117.1"/>
    <property type="molecule type" value="Genomic_DNA"/>
</dbReference>
<feature type="compositionally biased region" description="Basic residues" evidence="1">
    <location>
        <begin position="57"/>
        <end position="80"/>
    </location>
</feature>
<gene>
    <name evidence="2" type="ORF">AVDCRST_MAG16-1923</name>
</gene>
<organism evidence="2">
    <name type="scientific">uncultured Frankineae bacterium</name>
    <dbReference type="NCBI Taxonomy" id="437475"/>
    <lineage>
        <taxon>Bacteria</taxon>
        <taxon>Bacillati</taxon>
        <taxon>Actinomycetota</taxon>
        <taxon>Actinomycetes</taxon>
        <taxon>Frankiales</taxon>
        <taxon>environmental samples</taxon>
    </lineage>
</organism>
<accession>A0A6J4M215</accession>
<feature type="region of interest" description="Disordered" evidence="1">
    <location>
        <begin position="1"/>
        <end position="80"/>
    </location>
</feature>
<dbReference type="AlphaFoldDB" id="A0A6J4M215"/>
<feature type="non-terminal residue" evidence="2">
    <location>
        <position position="1"/>
    </location>
</feature>
<name>A0A6J4M215_9ACTN</name>
<proteinExistence type="predicted"/>
<protein>
    <submittedName>
        <fullName evidence="2">Transcriptional regulator, Fur family</fullName>
    </submittedName>
</protein>
<sequence length="100" mass="11336">ARRARLRLPPGGVRRAARVDRSGPGAAHPAGWLARPLRGAGRGQPPPRGVPHLRSGAGRRLRRRRRPLPHRLRRRRLPHRRGRGRLLGALPYLLVRHSRL</sequence>
<evidence type="ECO:0000313" key="2">
    <source>
        <dbReference type="EMBL" id="CAA9344117.1"/>
    </source>
</evidence>
<feature type="non-terminal residue" evidence="2">
    <location>
        <position position="100"/>
    </location>
</feature>